<name>A0A845GU35_9BURK</name>
<dbReference type="RefSeq" id="WP_161085135.1">
    <property type="nucleotide sequence ID" value="NZ_WWCX01000038.1"/>
</dbReference>
<dbReference type="Pfam" id="PF00753">
    <property type="entry name" value="Lactamase_B"/>
    <property type="match status" value="1"/>
</dbReference>
<evidence type="ECO:0000313" key="3">
    <source>
        <dbReference type="EMBL" id="MYM96059.1"/>
    </source>
</evidence>
<organism evidence="3 4">
    <name type="scientific">Duganella vulcania</name>
    <dbReference type="NCBI Taxonomy" id="2692166"/>
    <lineage>
        <taxon>Bacteria</taxon>
        <taxon>Pseudomonadati</taxon>
        <taxon>Pseudomonadota</taxon>
        <taxon>Betaproteobacteria</taxon>
        <taxon>Burkholderiales</taxon>
        <taxon>Oxalobacteraceae</taxon>
        <taxon>Telluria group</taxon>
        <taxon>Duganella</taxon>
    </lineage>
</organism>
<feature type="domain" description="Metallo-beta-lactamase" evidence="2">
    <location>
        <begin position="68"/>
        <end position="145"/>
    </location>
</feature>
<sequence>MAPPVSGRRRLLQGLLALPAWALAARANAAPAAVHQAAPQDVVADREGAALQPWQPGWLDIHHLATGRGNATFVILPDGSSLLIDAGASNNELTVSAPPRPDGSRRAGVWIARYLRRQLAQAGLAAQLDYLLVSHLHPDHTGDVDDSLPFSAHGSYRLSGVTDVAELLPVGTLIDRGYPDYAYPAPFQAPFADNYRAFVRARRDAGLAVQRFQVGSAAQLAPLGQRPAPLPWEIRNIAGNGEVWSGQGDGKRALFPPLSTLARADWPNENCCSLALRIGYGRFSYFTAGDLTSYTEDGALPWRDVLGPAAAAAGPVTVATADHHGMFDGLNAEVVRALRPKVWVVPTWHIAHPDMLQLERMFSQRLYPGPREVYATAVMQANLLANGRLTSRMRSHNGHVVVRVHPGGERFHVAVTDNGDEQDRVRLLSGPFSA</sequence>
<dbReference type="EMBL" id="WWCX01000038">
    <property type="protein sequence ID" value="MYM96059.1"/>
    <property type="molecule type" value="Genomic_DNA"/>
</dbReference>
<comment type="caution">
    <text evidence="3">The sequence shown here is derived from an EMBL/GenBank/DDBJ whole genome shotgun (WGS) entry which is preliminary data.</text>
</comment>
<feature type="signal peptide" evidence="1">
    <location>
        <begin position="1"/>
        <end position="29"/>
    </location>
</feature>
<dbReference type="InterPro" id="IPR052159">
    <property type="entry name" value="Competence_DNA_uptake"/>
</dbReference>
<dbReference type="GO" id="GO:0016787">
    <property type="term" value="F:hydrolase activity"/>
    <property type="evidence" value="ECO:0007669"/>
    <property type="project" value="UniProtKB-KW"/>
</dbReference>
<evidence type="ECO:0000313" key="4">
    <source>
        <dbReference type="Proteomes" id="UP000447355"/>
    </source>
</evidence>
<protein>
    <submittedName>
        <fullName evidence="3">MBL fold metallo-hydrolase</fullName>
    </submittedName>
</protein>
<evidence type="ECO:0000256" key="1">
    <source>
        <dbReference type="SAM" id="SignalP"/>
    </source>
</evidence>
<reference evidence="3" key="1">
    <citation type="submission" date="2019-12" db="EMBL/GenBank/DDBJ databases">
        <title>Novel species isolated from a subtropical stream in China.</title>
        <authorList>
            <person name="Lu H."/>
        </authorList>
    </citation>
    <scope>NUCLEOTIDE SEQUENCE [LARGE SCALE GENOMIC DNA]</scope>
    <source>
        <strain evidence="3">FT81W</strain>
    </source>
</reference>
<dbReference type="PANTHER" id="PTHR30619:SF1">
    <property type="entry name" value="RECOMBINATION PROTEIN 2"/>
    <property type="match status" value="1"/>
</dbReference>
<dbReference type="SUPFAM" id="SSF56281">
    <property type="entry name" value="Metallo-hydrolase/oxidoreductase"/>
    <property type="match status" value="1"/>
</dbReference>
<gene>
    <name evidence="3" type="ORF">GTP90_19540</name>
</gene>
<dbReference type="InterPro" id="IPR001279">
    <property type="entry name" value="Metallo-B-lactamas"/>
</dbReference>
<keyword evidence="1" id="KW-0732">Signal</keyword>
<dbReference type="PANTHER" id="PTHR30619">
    <property type="entry name" value="DNA INTERNALIZATION/COMPETENCE PROTEIN COMEC/REC2"/>
    <property type="match status" value="1"/>
</dbReference>
<evidence type="ECO:0000259" key="2">
    <source>
        <dbReference type="Pfam" id="PF00753"/>
    </source>
</evidence>
<proteinExistence type="predicted"/>
<dbReference type="InterPro" id="IPR006311">
    <property type="entry name" value="TAT_signal"/>
</dbReference>
<dbReference type="Gene3D" id="3.60.15.10">
    <property type="entry name" value="Ribonuclease Z/Hydroxyacylglutathione hydrolase-like"/>
    <property type="match status" value="1"/>
</dbReference>
<dbReference type="Proteomes" id="UP000447355">
    <property type="component" value="Unassembled WGS sequence"/>
</dbReference>
<accession>A0A845GU35</accession>
<dbReference type="InterPro" id="IPR036866">
    <property type="entry name" value="RibonucZ/Hydroxyglut_hydro"/>
</dbReference>
<dbReference type="AlphaFoldDB" id="A0A845GU35"/>
<feature type="chain" id="PRO_5032565823" evidence="1">
    <location>
        <begin position="30"/>
        <end position="434"/>
    </location>
</feature>
<dbReference type="PROSITE" id="PS51318">
    <property type="entry name" value="TAT"/>
    <property type="match status" value="1"/>
</dbReference>
<keyword evidence="3" id="KW-0378">Hydrolase</keyword>